<dbReference type="InterPro" id="IPR017907">
    <property type="entry name" value="Znf_RING_CS"/>
</dbReference>
<reference evidence="7" key="1">
    <citation type="submission" date="2023-09" db="UniProtKB">
        <authorList>
            <consortium name="Ensembl"/>
        </authorList>
    </citation>
    <scope>IDENTIFICATION</scope>
</reference>
<sequence length="188" mass="20785">MCSEIECGVCYQTYNTGRRCPRELHCQHSFCESCLLVLSRSPRPEEAQSGADRSVICPLCRHTTSISGERSLRAELRVDECVLERLVAAGVLEQEDDDDLEKEDGEEEEGVGVQDGDEEEEEEEATVPETSGRESDSAAGSGGGRLRRCLGKAWRVISGKSARRDRPENNCLTNEDLGSLALMSCYMF</sequence>
<dbReference type="Gene3D" id="3.30.40.10">
    <property type="entry name" value="Zinc/RING finger domain, C3HC4 (zinc finger)"/>
    <property type="match status" value="1"/>
</dbReference>
<evidence type="ECO:0000256" key="3">
    <source>
        <dbReference type="ARBA" id="ARBA00022833"/>
    </source>
</evidence>
<keyword evidence="2 4" id="KW-0863">Zinc-finger</keyword>
<dbReference type="Pfam" id="PF13445">
    <property type="entry name" value="zf-RING_UBOX"/>
    <property type="match status" value="1"/>
</dbReference>
<dbReference type="PANTHER" id="PTHR22791:SF14">
    <property type="entry name" value="RING FINGER PROTEIN 227"/>
    <property type="match status" value="1"/>
</dbReference>
<dbReference type="GO" id="GO:0061630">
    <property type="term" value="F:ubiquitin protein ligase activity"/>
    <property type="evidence" value="ECO:0007669"/>
    <property type="project" value="TreeGrafter"/>
</dbReference>
<feature type="region of interest" description="Disordered" evidence="5">
    <location>
        <begin position="93"/>
        <end position="146"/>
    </location>
</feature>
<evidence type="ECO:0000313" key="7">
    <source>
        <dbReference type="Ensembl" id="ENSSPAP00000023042.1"/>
    </source>
</evidence>
<evidence type="ECO:0000256" key="5">
    <source>
        <dbReference type="SAM" id="MobiDB-lite"/>
    </source>
</evidence>
<dbReference type="PROSITE" id="PS50089">
    <property type="entry name" value="ZF_RING_2"/>
    <property type="match status" value="1"/>
</dbReference>
<evidence type="ECO:0000256" key="2">
    <source>
        <dbReference type="ARBA" id="ARBA00022771"/>
    </source>
</evidence>
<dbReference type="PROSITE" id="PS00518">
    <property type="entry name" value="ZF_RING_1"/>
    <property type="match status" value="1"/>
</dbReference>
<proteinExistence type="predicted"/>
<feature type="compositionally biased region" description="Acidic residues" evidence="5">
    <location>
        <begin position="93"/>
        <end position="126"/>
    </location>
</feature>
<feature type="domain" description="RING-type" evidence="6">
    <location>
        <begin position="7"/>
        <end position="61"/>
    </location>
</feature>
<keyword evidence="1" id="KW-0479">Metal-binding</keyword>
<dbReference type="STRING" id="144197.ENSSPAP00000023042"/>
<organism evidence="7">
    <name type="scientific">Stegastes partitus</name>
    <name type="common">bicolor damselfish</name>
    <dbReference type="NCBI Taxonomy" id="144197"/>
    <lineage>
        <taxon>Eukaryota</taxon>
        <taxon>Metazoa</taxon>
        <taxon>Chordata</taxon>
        <taxon>Craniata</taxon>
        <taxon>Vertebrata</taxon>
        <taxon>Euteleostomi</taxon>
        <taxon>Actinopterygii</taxon>
        <taxon>Neopterygii</taxon>
        <taxon>Teleostei</taxon>
        <taxon>Neoteleostei</taxon>
        <taxon>Acanthomorphata</taxon>
        <taxon>Ovalentaria</taxon>
        <taxon>Pomacentridae</taxon>
        <taxon>Stegastes</taxon>
    </lineage>
</organism>
<dbReference type="SUPFAM" id="SSF57850">
    <property type="entry name" value="RING/U-box"/>
    <property type="match status" value="1"/>
</dbReference>
<dbReference type="InterPro" id="IPR001841">
    <property type="entry name" value="Znf_RING"/>
</dbReference>
<dbReference type="GeneTree" id="ENSGT00730000112287"/>
<keyword evidence="3" id="KW-0862">Zinc</keyword>
<dbReference type="AlphaFoldDB" id="A0A3B5BB98"/>
<evidence type="ECO:0000256" key="4">
    <source>
        <dbReference type="PROSITE-ProRule" id="PRU00175"/>
    </source>
</evidence>
<name>A0A3B5BB98_9TELE</name>
<dbReference type="InterPro" id="IPR027370">
    <property type="entry name" value="Znf-RING_euk"/>
</dbReference>
<protein>
    <submittedName>
        <fullName evidence="7">Si:ch73-335l21.4</fullName>
    </submittedName>
</protein>
<dbReference type="PANTHER" id="PTHR22791">
    <property type="entry name" value="RING-TYPE DOMAIN-CONTAINING PROTEIN"/>
    <property type="match status" value="1"/>
</dbReference>
<evidence type="ECO:0000259" key="6">
    <source>
        <dbReference type="PROSITE" id="PS50089"/>
    </source>
</evidence>
<evidence type="ECO:0000256" key="1">
    <source>
        <dbReference type="ARBA" id="ARBA00022723"/>
    </source>
</evidence>
<accession>A0A3B5BB98</accession>
<dbReference type="InterPro" id="IPR013083">
    <property type="entry name" value="Znf_RING/FYVE/PHD"/>
</dbReference>
<dbReference type="InterPro" id="IPR051435">
    <property type="entry name" value="RING_finger_E3_ubiq-ligases"/>
</dbReference>
<dbReference type="Ensembl" id="ENSSPAT00000023417.1">
    <property type="protein sequence ID" value="ENSSPAP00000023042.1"/>
    <property type="gene ID" value="ENSSPAG00000017415.1"/>
</dbReference>
<dbReference type="GO" id="GO:0008270">
    <property type="term" value="F:zinc ion binding"/>
    <property type="evidence" value="ECO:0007669"/>
    <property type="project" value="UniProtKB-KW"/>
</dbReference>
<dbReference type="SMART" id="SM00184">
    <property type="entry name" value="RING"/>
    <property type="match status" value="1"/>
</dbReference>
<dbReference type="GO" id="GO:0016567">
    <property type="term" value="P:protein ubiquitination"/>
    <property type="evidence" value="ECO:0007669"/>
    <property type="project" value="TreeGrafter"/>
</dbReference>